<comment type="similarity">
    <text evidence="3">Belongs to the cytochrome P450 family.</text>
</comment>
<evidence type="ECO:0000313" key="12">
    <source>
        <dbReference type="Proteomes" id="UP000044841"/>
    </source>
</evidence>
<dbReference type="GO" id="GO:0016705">
    <property type="term" value="F:oxidoreductase activity, acting on paired donors, with incorporation or reduction of molecular oxygen"/>
    <property type="evidence" value="ECO:0007669"/>
    <property type="project" value="InterPro"/>
</dbReference>
<feature type="signal peptide" evidence="10">
    <location>
        <begin position="1"/>
        <end position="18"/>
    </location>
</feature>
<evidence type="ECO:0000256" key="9">
    <source>
        <dbReference type="SAM" id="Phobius"/>
    </source>
</evidence>
<dbReference type="SUPFAM" id="SSF48264">
    <property type="entry name" value="Cytochrome P450"/>
    <property type="match status" value="1"/>
</dbReference>
<dbReference type="PANTHER" id="PTHR24305:SF166">
    <property type="entry name" value="CYTOCHROME P450 12A4, MITOCHONDRIAL-RELATED"/>
    <property type="match status" value="1"/>
</dbReference>
<dbReference type="InterPro" id="IPR036396">
    <property type="entry name" value="Cyt_P450_sf"/>
</dbReference>
<keyword evidence="7" id="KW-0408">Iron</keyword>
<feature type="transmembrane region" description="Helical" evidence="9">
    <location>
        <begin position="40"/>
        <end position="58"/>
    </location>
</feature>
<dbReference type="GO" id="GO:0004497">
    <property type="term" value="F:monooxygenase activity"/>
    <property type="evidence" value="ECO:0007669"/>
    <property type="project" value="UniProtKB-KW"/>
</dbReference>
<dbReference type="Gene3D" id="1.10.630.10">
    <property type="entry name" value="Cytochrome P450"/>
    <property type="match status" value="1"/>
</dbReference>
<organism evidence="11 12">
    <name type="scientific">Rhizoctonia solani</name>
    <dbReference type="NCBI Taxonomy" id="456999"/>
    <lineage>
        <taxon>Eukaryota</taxon>
        <taxon>Fungi</taxon>
        <taxon>Dikarya</taxon>
        <taxon>Basidiomycota</taxon>
        <taxon>Agaricomycotina</taxon>
        <taxon>Agaricomycetes</taxon>
        <taxon>Cantharellales</taxon>
        <taxon>Ceratobasidiaceae</taxon>
        <taxon>Rhizoctonia</taxon>
    </lineage>
</organism>
<accession>A0A0K6FXH5</accession>
<keyword evidence="12" id="KW-1185">Reference proteome</keyword>
<dbReference type="GO" id="GO:0020037">
    <property type="term" value="F:heme binding"/>
    <property type="evidence" value="ECO:0007669"/>
    <property type="project" value="InterPro"/>
</dbReference>
<evidence type="ECO:0000256" key="2">
    <source>
        <dbReference type="ARBA" id="ARBA00005179"/>
    </source>
</evidence>
<evidence type="ECO:0000313" key="11">
    <source>
        <dbReference type="EMBL" id="CUA70970.1"/>
    </source>
</evidence>
<evidence type="ECO:0000256" key="1">
    <source>
        <dbReference type="ARBA" id="ARBA00001971"/>
    </source>
</evidence>
<sequence>MPPTVILVLSLSFLLVSATFPLLASITEVTASMHELVKIILLSRPIAFFIASVFLALITHTVHSLVKAATALRQLDGPPPASLLLGHLQLFFDPVKGIIAQNELLNADGSVCKVKGVLGVRRLIRPFAPILICLMGKRQINCGFQTPVLCMKLLVKSHNHFLQPGSITTWMDALIGPNVLTANGHNHKTQRKILNPAFTATHMRNSFLIGSVTPTIATVCNKLQEIIQLKIQAQGKDAGVLDMFKWLNVTALEMMGQAGFGHSFNASEPNIQGVDYLDASHDIRTLIFKLWYVTPILPGLVRIGSPRFRRAIVGFLPSSSIRALRNAVDVLSDVAVKIYHLKKGEFDKRSPNLDGHLGRDIMSSLLFQNNIIAPEEATQELVHQKIWQIWALYRYNTIHRYKQDIVGRIFRRIVK</sequence>
<evidence type="ECO:0000256" key="7">
    <source>
        <dbReference type="ARBA" id="ARBA00023004"/>
    </source>
</evidence>
<evidence type="ECO:0000256" key="3">
    <source>
        <dbReference type="ARBA" id="ARBA00010617"/>
    </source>
</evidence>
<keyword evidence="9" id="KW-0812">Transmembrane</keyword>
<keyword evidence="9" id="KW-0472">Membrane</keyword>
<dbReference type="Proteomes" id="UP000044841">
    <property type="component" value="Unassembled WGS sequence"/>
</dbReference>
<dbReference type="Pfam" id="PF00067">
    <property type="entry name" value="p450"/>
    <property type="match status" value="1"/>
</dbReference>
<dbReference type="EMBL" id="CYGV01001207">
    <property type="protein sequence ID" value="CUA70970.1"/>
    <property type="molecule type" value="Genomic_DNA"/>
</dbReference>
<dbReference type="GO" id="GO:0005506">
    <property type="term" value="F:iron ion binding"/>
    <property type="evidence" value="ECO:0007669"/>
    <property type="project" value="InterPro"/>
</dbReference>
<dbReference type="InterPro" id="IPR001128">
    <property type="entry name" value="Cyt_P450"/>
</dbReference>
<reference evidence="11 12" key="1">
    <citation type="submission" date="2015-07" db="EMBL/GenBank/DDBJ databases">
        <authorList>
            <person name="Noorani M."/>
        </authorList>
    </citation>
    <scope>NUCLEOTIDE SEQUENCE [LARGE SCALE GENOMIC DNA]</scope>
    <source>
        <strain evidence="11">BBA 69670</strain>
    </source>
</reference>
<comment type="cofactor">
    <cofactor evidence="1">
        <name>heme</name>
        <dbReference type="ChEBI" id="CHEBI:30413"/>
    </cofactor>
</comment>
<feature type="chain" id="PRO_5005502724" evidence="10">
    <location>
        <begin position="19"/>
        <end position="415"/>
    </location>
</feature>
<proteinExistence type="inferred from homology"/>
<keyword evidence="4" id="KW-0349">Heme</keyword>
<evidence type="ECO:0000256" key="10">
    <source>
        <dbReference type="SAM" id="SignalP"/>
    </source>
</evidence>
<keyword evidence="6" id="KW-0560">Oxidoreductase</keyword>
<dbReference type="InterPro" id="IPR050121">
    <property type="entry name" value="Cytochrome_P450_monoxygenase"/>
</dbReference>
<evidence type="ECO:0000256" key="5">
    <source>
        <dbReference type="ARBA" id="ARBA00022723"/>
    </source>
</evidence>
<name>A0A0K6FXH5_9AGAM</name>
<keyword evidence="10" id="KW-0732">Signal</keyword>
<gene>
    <name evidence="11" type="ORF">RSOLAG22IIIB_09247</name>
</gene>
<dbReference type="PANTHER" id="PTHR24305">
    <property type="entry name" value="CYTOCHROME P450"/>
    <property type="match status" value="1"/>
</dbReference>
<keyword evidence="5" id="KW-0479">Metal-binding</keyword>
<evidence type="ECO:0000256" key="6">
    <source>
        <dbReference type="ARBA" id="ARBA00023002"/>
    </source>
</evidence>
<dbReference type="AlphaFoldDB" id="A0A0K6FXH5"/>
<protein>
    <submittedName>
        <fullName evidence="11">Cytochrome P450 4F22 [Homo sapiens]</fullName>
    </submittedName>
</protein>
<evidence type="ECO:0000256" key="4">
    <source>
        <dbReference type="ARBA" id="ARBA00022617"/>
    </source>
</evidence>
<comment type="pathway">
    <text evidence="2">Secondary metabolite biosynthesis.</text>
</comment>
<evidence type="ECO:0000256" key="8">
    <source>
        <dbReference type="ARBA" id="ARBA00023033"/>
    </source>
</evidence>
<keyword evidence="9" id="KW-1133">Transmembrane helix</keyword>
<keyword evidence="8" id="KW-0503">Monooxygenase</keyword>